<dbReference type="EMBL" id="JAULSR010000003">
    <property type="protein sequence ID" value="KAK0625517.1"/>
    <property type="molecule type" value="Genomic_DNA"/>
</dbReference>
<keyword evidence="2" id="KW-1185">Reference proteome</keyword>
<dbReference type="Proteomes" id="UP001174934">
    <property type="component" value="Unassembled WGS sequence"/>
</dbReference>
<gene>
    <name evidence="1" type="ORF">B0T17DRAFT_617601</name>
</gene>
<evidence type="ECO:0000313" key="2">
    <source>
        <dbReference type="Proteomes" id="UP001174934"/>
    </source>
</evidence>
<name>A0AA39X1E4_9PEZI</name>
<organism evidence="1 2">
    <name type="scientific">Bombardia bombarda</name>
    <dbReference type="NCBI Taxonomy" id="252184"/>
    <lineage>
        <taxon>Eukaryota</taxon>
        <taxon>Fungi</taxon>
        <taxon>Dikarya</taxon>
        <taxon>Ascomycota</taxon>
        <taxon>Pezizomycotina</taxon>
        <taxon>Sordariomycetes</taxon>
        <taxon>Sordariomycetidae</taxon>
        <taxon>Sordariales</taxon>
        <taxon>Lasiosphaeriaceae</taxon>
        <taxon>Bombardia</taxon>
    </lineage>
</organism>
<evidence type="ECO:0000313" key="1">
    <source>
        <dbReference type="EMBL" id="KAK0625517.1"/>
    </source>
</evidence>
<reference evidence="1" key="1">
    <citation type="submission" date="2023-06" db="EMBL/GenBank/DDBJ databases">
        <title>Genome-scale phylogeny and comparative genomics of the fungal order Sordariales.</title>
        <authorList>
            <consortium name="Lawrence Berkeley National Laboratory"/>
            <person name="Hensen N."/>
            <person name="Bonometti L."/>
            <person name="Westerberg I."/>
            <person name="Brannstrom I.O."/>
            <person name="Guillou S."/>
            <person name="Cros-Aarteil S."/>
            <person name="Calhoun S."/>
            <person name="Haridas S."/>
            <person name="Kuo A."/>
            <person name="Mondo S."/>
            <person name="Pangilinan J."/>
            <person name="Riley R."/>
            <person name="LaButti K."/>
            <person name="Andreopoulos B."/>
            <person name="Lipzen A."/>
            <person name="Chen C."/>
            <person name="Yanf M."/>
            <person name="Daum C."/>
            <person name="Ng V."/>
            <person name="Clum A."/>
            <person name="Steindorff A."/>
            <person name="Ohm R."/>
            <person name="Martin F."/>
            <person name="Silar P."/>
            <person name="Natvig D."/>
            <person name="Lalanne C."/>
            <person name="Gautier V."/>
            <person name="Ament-velasquez S.L."/>
            <person name="Kruys A."/>
            <person name="Hutchinson M.I."/>
            <person name="Powell A.J."/>
            <person name="Barry K."/>
            <person name="Miller A.N."/>
            <person name="Grigoriev I.V."/>
            <person name="Debuchy R."/>
            <person name="Gladieux P."/>
            <person name="Thoren M.H."/>
            <person name="Johannesson H."/>
        </authorList>
    </citation>
    <scope>NUCLEOTIDE SEQUENCE</scope>
    <source>
        <strain evidence="1">SMH3391-2</strain>
    </source>
</reference>
<accession>A0AA39X1E4</accession>
<dbReference type="AlphaFoldDB" id="A0AA39X1E4"/>
<comment type="caution">
    <text evidence="1">The sequence shown here is derived from an EMBL/GenBank/DDBJ whole genome shotgun (WGS) entry which is preliminary data.</text>
</comment>
<protein>
    <submittedName>
        <fullName evidence="1">Uncharacterized protein</fullName>
    </submittedName>
</protein>
<proteinExistence type="predicted"/>
<sequence length="95" mass="10137">MRMVAAQVASRFTAGLPLCRNEDYLRNRLDIGDGLMMSAGAALAGAALAAPSVLRPLVGRVVSRRLCVSNFGSMHQTWIQAANLSLNIIGSDSEY</sequence>